<name>A0A6N8SNW6_9HYPH</name>
<dbReference type="EMBL" id="WUMK01000011">
    <property type="protein sequence ID" value="MXN48610.1"/>
    <property type="molecule type" value="Genomic_DNA"/>
</dbReference>
<comment type="caution">
    <text evidence="2">The sequence shown here is derived from an EMBL/GenBank/DDBJ whole genome shotgun (WGS) entry which is preliminary data.</text>
</comment>
<evidence type="ECO:0000313" key="3">
    <source>
        <dbReference type="Proteomes" id="UP000435802"/>
    </source>
</evidence>
<protein>
    <submittedName>
        <fullName evidence="2">Uncharacterized protein</fullName>
    </submittedName>
</protein>
<proteinExistence type="predicted"/>
<dbReference type="Proteomes" id="UP000435802">
    <property type="component" value="Unassembled WGS sequence"/>
</dbReference>
<dbReference type="AlphaFoldDB" id="A0A6N8SNW6"/>
<dbReference type="RefSeq" id="WP_160862105.1">
    <property type="nucleotide sequence ID" value="NZ_WUMK01000011.1"/>
</dbReference>
<gene>
    <name evidence="2" type="ORF">GR138_25720</name>
</gene>
<evidence type="ECO:0000313" key="2">
    <source>
        <dbReference type="EMBL" id="MXN48610.1"/>
    </source>
</evidence>
<feature type="region of interest" description="Disordered" evidence="1">
    <location>
        <begin position="22"/>
        <end position="41"/>
    </location>
</feature>
<keyword evidence="3" id="KW-1185">Reference proteome</keyword>
<reference evidence="2 3" key="1">
    <citation type="submission" date="2019-12" db="EMBL/GenBank/DDBJ databases">
        <title>Shinella kummerowiae sp. nov., a symbiotic bacterium isolated from root nodules of the herbal legume Kummerowia stipulacea.</title>
        <authorList>
            <person name="Gao J."/>
        </authorList>
    </citation>
    <scope>NUCLEOTIDE SEQUENCE [LARGE SCALE GENOMIC DNA]</scope>
    <source>
        <strain evidence="2 3">CCBAU 25048</strain>
    </source>
</reference>
<organism evidence="2 3">
    <name type="scientific">Shinella kummerowiae</name>
    <dbReference type="NCBI Taxonomy" id="417745"/>
    <lineage>
        <taxon>Bacteria</taxon>
        <taxon>Pseudomonadati</taxon>
        <taxon>Pseudomonadota</taxon>
        <taxon>Alphaproteobacteria</taxon>
        <taxon>Hyphomicrobiales</taxon>
        <taxon>Rhizobiaceae</taxon>
        <taxon>Shinella</taxon>
    </lineage>
</organism>
<evidence type="ECO:0000256" key="1">
    <source>
        <dbReference type="SAM" id="MobiDB-lite"/>
    </source>
</evidence>
<dbReference type="OrthoDB" id="8371795at2"/>
<sequence>MTNFRAKGFDSPLQLREHLIELEEESPAEDPSTARADRSAERDIAALRKEVEYLRARLSLIRKEAEGIDAPPSRGERHPWMRIAKTVAMTYLLGRLVQRLRLGAPGAAAVPMIASQIDRRIW</sequence>
<accession>A0A6N8SNW6</accession>